<evidence type="ECO:0000313" key="5">
    <source>
        <dbReference type="Proteomes" id="UP001259572"/>
    </source>
</evidence>
<organism evidence="4 5">
    <name type="scientific">Sphingosinicella rhizophila</name>
    <dbReference type="NCBI Taxonomy" id="3050082"/>
    <lineage>
        <taxon>Bacteria</taxon>
        <taxon>Pseudomonadati</taxon>
        <taxon>Pseudomonadota</taxon>
        <taxon>Alphaproteobacteria</taxon>
        <taxon>Sphingomonadales</taxon>
        <taxon>Sphingosinicellaceae</taxon>
        <taxon>Sphingosinicella</taxon>
    </lineage>
</organism>
<feature type="region of interest" description="Disordered" evidence="1">
    <location>
        <begin position="1"/>
        <end position="24"/>
    </location>
</feature>
<evidence type="ECO:0000313" key="4">
    <source>
        <dbReference type="EMBL" id="MDT9598075.1"/>
    </source>
</evidence>
<dbReference type="InterPro" id="IPR035919">
    <property type="entry name" value="EAL_sf"/>
</dbReference>
<dbReference type="EC" id="2.7.7.65" evidence="4"/>
<name>A0ABU3Q559_9SPHN</name>
<dbReference type="InterPro" id="IPR001633">
    <property type="entry name" value="EAL_dom"/>
</dbReference>
<dbReference type="CDD" id="cd01948">
    <property type="entry name" value="EAL"/>
    <property type="match status" value="1"/>
</dbReference>
<protein>
    <submittedName>
        <fullName evidence="4">Bifunctional diguanylate cyclase/phosphodiesterase</fullName>
        <ecNumber evidence="4">2.7.7.65</ecNumber>
        <ecNumber evidence="4">3.1.4.52</ecNumber>
    </submittedName>
</protein>
<keyword evidence="5" id="KW-1185">Reference proteome</keyword>
<dbReference type="Gene3D" id="3.20.20.450">
    <property type="entry name" value="EAL domain"/>
    <property type="match status" value="1"/>
</dbReference>
<evidence type="ECO:0000259" key="2">
    <source>
        <dbReference type="PROSITE" id="PS50883"/>
    </source>
</evidence>
<dbReference type="EMBL" id="JAVUPU010000002">
    <property type="protein sequence ID" value="MDT9598075.1"/>
    <property type="molecule type" value="Genomic_DNA"/>
</dbReference>
<dbReference type="PANTHER" id="PTHR44757:SF2">
    <property type="entry name" value="BIOFILM ARCHITECTURE MAINTENANCE PROTEIN MBAA"/>
    <property type="match status" value="1"/>
</dbReference>
<sequence>MQVASARGLKKPAKVAPADPHEPLRLLATPHDDLDMARGDCLDALPIAAAVVRLDAKGKAHIELANKQFLTLVGEMPRATDKLVEDVDFLRASGLGRAITNFLLGEEQALQFQGDDGHVVGGRHFEVGFGRLGRAQGSGLRCLVSLHDITAQVETERSLRGEMLRDSLTGLPNRLGFNERIDALLDDPHFAPDSHAVLVLDMVRFSRVNECVGAIAGDELLITFARRLFGALRAGDVLARTAGDEFGILMKLDRGVDDAIQIARRVESVLAAPFKLSDLEIGVDCAIGCALVKGTEQLSEEVLRNAQFALKRAKTLGQIQIYEPGQARAARHRFSIETELRHAIERGELSLAYQPLIELSTGAVSGFEALARWEHKERGSIQPTEFIPVAEESGLIVELGRWALDSAVRTIRDWDEEIGSKLPISMSVNLSAIQIARDDVAAVVTETLRANAVTGERLTLELTESAIIQDPYRAGRVLEELKGLNARVAMDDFGTGYTSLAYLQRLPIDILKIDRSFVTAMHDDRDSIAIIRAVLSLADALGMETTAEGIDSAELARTLSYLGCTHGQGFYFAPPLNAVEALDYWRVRSA</sequence>
<dbReference type="InterPro" id="IPR029787">
    <property type="entry name" value="Nucleotide_cyclase"/>
</dbReference>
<dbReference type="PROSITE" id="PS50883">
    <property type="entry name" value="EAL"/>
    <property type="match status" value="1"/>
</dbReference>
<accession>A0ABU3Q559</accession>
<feature type="domain" description="GGDEF" evidence="3">
    <location>
        <begin position="193"/>
        <end position="324"/>
    </location>
</feature>
<dbReference type="GO" id="GO:0052621">
    <property type="term" value="F:diguanylate cyclase activity"/>
    <property type="evidence" value="ECO:0007669"/>
    <property type="project" value="UniProtKB-EC"/>
</dbReference>
<keyword evidence="4" id="KW-0808">Transferase</keyword>
<dbReference type="Pfam" id="PF00990">
    <property type="entry name" value="GGDEF"/>
    <property type="match status" value="1"/>
</dbReference>
<dbReference type="NCBIfam" id="TIGR00254">
    <property type="entry name" value="GGDEF"/>
    <property type="match status" value="1"/>
</dbReference>
<dbReference type="InterPro" id="IPR043128">
    <property type="entry name" value="Rev_trsase/Diguanyl_cyclase"/>
</dbReference>
<comment type="caution">
    <text evidence="4">The sequence shown here is derived from an EMBL/GenBank/DDBJ whole genome shotgun (WGS) entry which is preliminary data.</text>
</comment>
<dbReference type="Gene3D" id="3.30.70.270">
    <property type="match status" value="1"/>
</dbReference>
<keyword evidence="4" id="KW-0378">Hydrolase</keyword>
<dbReference type="SMART" id="SM00267">
    <property type="entry name" value="GGDEF"/>
    <property type="match status" value="1"/>
</dbReference>
<feature type="domain" description="EAL" evidence="2">
    <location>
        <begin position="333"/>
        <end position="589"/>
    </location>
</feature>
<evidence type="ECO:0000259" key="3">
    <source>
        <dbReference type="PROSITE" id="PS50887"/>
    </source>
</evidence>
<dbReference type="InterPro" id="IPR052155">
    <property type="entry name" value="Biofilm_reg_signaling"/>
</dbReference>
<dbReference type="SUPFAM" id="SSF141868">
    <property type="entry name" value="EAL domain-like"/>
    <property type="match status" value="1"/>
</dbReference>
<gene>
    <name evidence="4" type="ORF">RQX22_03810</name>
</gene>
<keyword evidence="4" id="KW-0548">Nucleotidyltransferase</keyword>
<evidence type="ECO:0000256" key="1">
    <source>
        <dbReference type="SAM" id="MobiDB-lite"/>
    </source>
</evidence>
<dbReference type="EC" id="3.1.4.52" evidence="4"/>
<reference evidence="4 5" key="1">
    <citation type="submission" date="2023-05" db="EMBL/GenBank/DDBJ databases">
        <authorList>
            <person name="Guo Y."/>
        </authorList>
    </citation>
    <scope>NUCLEOTIDE SEQUENCE [LARGE SCALE GENOMIC DNA]</scope>
    <source>
        <strain evidence="4 5">GR2756</strain>
    </source>
</reference>
<proteinExistence type="predicted"/>
<dbReference type="SUPFAM" id="SSF55073">
    <property type="entry name" value="Nucleotide cyclase"/>
    <property type="match status" value="1"/>
</dbReference>
<dbReference type="SMART" id="SM00052">
    <property type="entry name" value="EAL"/>
    <property type="match status" value="1"/>
</dbReference>
<dbReference type="Pfam" id="PF00563">
    <property type="entry name" value="EAL"/>
    <property type="match status" value="1"/>
</dbReference>
<dbReference type="PANTHER" id="PTHR44757">
    <property type="entry name" value="DIGUANYLATE CYCLASE DGCP"/>
    <property type="match status" value="1"/>
</dbReference>
<dbReference type="Proteomes" id="UP001259572">
    <property type="component" value="Unassembled WGS sequence"/>
</dbReference>
<dbReference type="PROSITE" id="PS50887">
    <property type="entry name" value="GGDEF"/>
    <property type="match status" value="1"/>
</dbReference>
<dbReference type="CDD" id="cd01949">
    <property type="entry name" value="GGDEF"/>
    <property type="match status" value="1"/>
</dbReference>
<dbReference type="InterPro" id="IPR000160">
    <property type="entry name" value="GGDEF_dom"/>
</dbReference>
<dbReference type="GO" id="GO:0071111">
    <property type="term" value="F:cyclic-guanylate-specific phosphodiesterase activity"/>
    <property type="evidence" value="ECO:0007669"/>
    <property type="project" value="UniProtKB-EC"/>
</dbReference>